<proteinExistence type="predicted"/>
<feature type="compositionally biased region" description="Polar residues" evidence="1">
    <location>
        <begin position="160"/>
        <end position="177"/>
    </location>
</feature>
<evidence type="ECO:0000256" key="1">
    <source>
        <dbReference type="SAM" id="MobiDB-lite"/>
    </source>
</evidence>
<dbReference type="Proteomes" id="UP001626550">
    <property type="component" value="Unassembled WGS sequence"/>
</dbReference>
<evidence type="ECO:0000313" key="3">
    <source>
        <dbReference type="Proteomes" id="UP001626550"/>
    </source>
</evidence>
<gene>
    <name evidence="2" type="ORF">Ciccas_004494</name>
</gene>
<name>A0ABD2QBE5_9PLAT</name>
<dbReference type="EMBL" id="JBJKFK010000473">
    <property type="protein sequence ID" value="KAL3316849.1"/>
    <property type="molecule type" value="Genomic_DNA"/>
</dbReference>
<evidence type="ECO:0000313" key="2">
    <source>
        <dbReference type="EMBL" id="KAL3316849.1"/>
    </source>
</evidence>
<dbReference type="AlphaFoldDB" id="A0ABD2QBE5"/>
<comment type="caution">
    <text evidence="2">The sequence shown here is derived from an EMBL/GenBank/DDBJ whole genome shotgun (WGS) entry which is preliminary data.</text>
</comment>
<accession>A0ABD2QBE5</accession>
<protein>
    <submittedName>
        <fullName evidence="2">Uncharacterized protein</fullName>
    </submittedName>
</protein>
<reference evidence="2 3" key="1">
    <citation type="submission" date="2024-11" db="EMBL/GenBank/DDBJ databases">
        <title>Adaptive evolution of stress response genes in parasites aligns with host niche diversity.</title>
        <authorList>
            <person name="Hahn C."/>
            <person name="Resl P."/>
        </authorList>
    </citation>
    <scope>NUCLEOTIDE SEQUENCE [LARGE SCALE GENOMIC DNA]</scope>
    <source>
        <strain evidence="2">EGGRZ-B1_66</strain>
        <tissue evidence="2">Body</tissue>
    </source>
</reference>
<organism evidence="2 3">
    <name type="scientific">Cichlidogyrus casuarinus</name>
    <dbReference type="NCBI Taxonomy" id="1844966"/>
    <lineage>
        <taxon>Eukaryota</taxon>
        <taxon>Metazoa</taxon>
        <taxon>Spiralia</taxon>
        <taxon>Lophotrochozoa</taxon>
        <taxon>Platyhelminthes</taxon>
        <taxon>Monogenea</taxon>
        <taxon>Monopisthocotylea</taxon>
        <taxon>Dactylogyridea</taxon>
        <taxon>Ancyrocephalidae</taxon>
        <taxon>Cichlidogyrus</taxon>
    </lineage>
</organism>
<keyword evidence="3" id="KW-1185">Reference proteome</keyword>
<feature type="region of interest" description="Disordered" evidence="1">
    <location>
        <begin position="154"/>
        <end position="184"/>
    </location>
</feature>
<sequence>MEKKSKKHLNSFVNMLVTFICDEKHPDLTTHAYRWLRALFDAFPTVHRQPELSKQFIRLTSHYAWKKNYKSQVLGLLSSFNEVEQKVLIKKPKRYNCDEYPSTGYDFNDDSETEFGDTDKLKEEVLLKNRRKLLELMGENDDFSSTLFPNEFSESDLESAQENSNSGDGSAPVSSTDDGVFDIGSEFEGSDEEMVSFYPYINNLIL</sequence>